<gene>
    <name evidence="6" type="ORF">D7024_12610</name>
</gene>
<dbReference type="NCBIfam" id="TIGR00040">
    <property type="entry name" value="yfcE"/>
    <property type="match status" value="1"/>
</dbReference>
<comment type="caution">
    <text evidence="6">The sequence shown here is derived from an EMBL/GenBank/DDBJ whole genome shotgun (WGS) entry which is preliminary data.</text>
</comment>
<dbReference type="GO" id="GO:0016787">
    <property type="term" value="F:hydrolase activity"/>
    <property type="evidence" value="ECO:0007669"/>
    <property type="project" value="UniProtKB-UniRule"/>
</dbReference>
<name>A0A494WW17_9FIRM</name>
<keyword evidence="7" id="KW-1185">Reference proteome</keyword>
<protein>
    <recommendedName>
        <fullName evidence="4">Phosphoesterase</fullName>
        <ecNumber evidence="4">3.1.4.-</ecNumber>
    </recommendedName>
</protein>
<sequence>MRVGVVSDTHGRVDRAIKLLNQLEPLDLLLHAGDYYRDGQLLAEALNVPVRAVAGNCDFQTGGPGEEVLELAGKKVFLTHGHLYHVHFSLQKLLYRALELQADVVVFGHTHVRYCNVHEGILFFNPGSIHDPRGEHGPGCGLLVIDGREVKASFGPRR</sequence>
<dbReference type="OrthoDB" id="9800565at2"/>
<comment type="cofactor">
    <cofactor evidence="4">
        <name>a divalent metal cation</name>
        <dbReference type="ChEBI" id="CHEBI:60240"/>
    </cofactor>
</comment>
<dbReference type="InterPro" id="IPR020935">
    <property type="entry name" value="PdiEstase_YfcE_CS"/>
</dbReference>
<dbReference type="AlphaFoldDB" id="A0A494WW17"/>
<evidence type="ECO:0000256" key="3">
    <source>
        <dbReference type="ARBA" id="ARBA00022801"/>
    </source>
</evidence>
<comment type="similarity">
    <text evidence="1 4">Belongs to the metallophosphoesterase superfamily. YfcE family.</text>
</comment>
<evidence type="ECO:0000256" key="2">
    <source>
        <dbReference type="ARBA" id="ARBA00022723"/>
    </source>
</evidence>
<evidence type="ECO:0000256" key="1">
    <source>
        <dbReference type="ARBA" id="ARBA00008950"/>
    </source>
</evidence>
<dbReference type="InterPro" id="IPR041802">
    <property type="entry name" value="MPP_YfcE"/>
</dbReference>
<evidence type="ECO:0000313" key="7">
    <source>
        <dbReference type="Proteomes" id="UP000271256"/>
    </source>
</evidence>
<accession>A0A494WW17</accession>
<dbReference type="RefSeq" id="WP_121452109.1">
    <property type="nucleotide sequence ID" value="NZ_RBWE01000001.1"/>
</dbReference>
<reference evidence="6 7" key="1">
    <citation type="submission" date="2018-10" db="EMBL/GenBank/DDBJ databases">
        <authorList>
            <person name="Grouzdev D.S."/>
            <person name="Krutkina M.S."/>
            <person name="Tourova T.P."/>
            <person name="Nazina T.N."/>
        </authorList>
    </citation>
    <scope>NUCLEOTIDE SEQUENCE [LARGE SCALE GENOMIC DNA]</scope>
    <source>
        <strain evidence="6 7">435</strain>
    </source>
</reference>
<dbReference type="GO" id="GO:0046872">
    <property type="term" value="F:metal ion binding"/>
    <property type="evidence" value="ECO:0007669"/>
    <property type="project" value="UniProtKB-KW"/>
</dbReference>
<evidence type="ECO:0000259" key="5">
    <source>
        <dbReference type="Pfam" id="PF12850"/>
    </source>
</evidence>
<dbReference type="PANTHER" id="PTHR11124">
    <property type="entry name" value="VACUOLAR SORTING PROTEIN VPS29"/>
    <property type="match status" value="1"/>
</dbReference>
<dbReference type="Proteomes" id="UP000271256">
    <property type="component" value="Unassembled WGS sequence"/>
</dbReference>
<proteinExistence type="inferred from homology"/>
<feature type="domain" description="Calcineurin-like phosphoesterase" evidence="5">
    <location>
        <begin position="1"/>
        <end position="145"/>
    </location>
</feature>
<organism evidence="6 7">
    <name type="scientific">Desulfofundulus salinus</name>
    <dbReference type="NCBI Taxonomy" id="2419843"/>
    <lineage>
        <taxon>Bacteria</taxon>
        <taxon>Bacillati</taxon>
        <taxon>Bacillota</taxon>
        <taxon>Clostridia</taxon>
        <taxon>Eubacteriales</taxon>
        <taxon>Peptococcaceae</taxon>
        <taxon>Desulfofundulus</taxon>
    </lineage>
</organism>
<dbReference type="EC" id="3.1.4.-" evidence="4"/>
<dbReference type="PROSITE" id="PS01269">
    <property type="entry name" value="UPF0025"/>
    <property type="match status" value="1"/>
</dbReference>
<evidence type="ECO:0000313" key="6">
    <source>
        <dbReference type="EMBL" id="RKO67706.1"/>
    </source>
</evidence>
<keyword evidence="2 4" id="KW-0479">Metal-binding</keyword>
<dbReference type="InterPro" id="IPR000979">
    <property type="entry name" value="Phosphodiesterase_MJ0936/Vps29"/>
</dbReference>
<dbReference type="InterPro" id="IPR029052">
    <property type="entry name" value="Metallo-depent_PP-like"/>
</dbReference>
<dbReference type="Gene3D" id="3.60.21.10">
    <property type="match status" value="1"/>
</dbReference>
<evidence type="ECO:0000256" key="4">
    <source>
        <dbReference type="RuleBase" id="RU362039"/>
    </source>
</evidence>
<dbReference type="SUPFAM" id="SSF56300">
    <property type="entry name" value="Metallo-dependent phosphatases"/>
    <property type="match status" value="1"/>
</dbReference>
<dbReference type="Pfam" id="PF12850">
    <property type="entry name" value="Metallophos_2"/>
    <property type="match status" value="1"/>
</dbReference>
<dbReference type="EMBL" id="RBWE01000001">
    <property type="protein sequence ID" value="RKO67706.1"/>
    <property type="molecule type" value="Genomic_DNA"/>
</dbReference>
<dbReference type="InterPro" id="IPR024654">
    <property type="entry name" value="Calcineurin-like_PHP_lpxH"/>
</dbReference>
<dbReference type="CDD" id="cd00841">
    <property type="entry name" value="MPP_YfcE"/>
    <property type="match status" value="1"/>
</dbReference>
<keyword evidence="3" id="KW-0378">Hydrolase</keyword>